<feature type="domain" description="RNA polymerase sigma factor 70 region 4 type 2" evidence="6">
    <location>
        <begin position="118"/>
        <end position="169"/>
    </location>
</feature>
<evidence type="ECO:0000259" key="5">
    <source>
        <dbReference type="Pfam" id="PF04542"/>
    </source>
</evidence>
<dbReference type="InterPro" id="IPR013325">
    <property type="entry name" value="RNA_pol_sigma_r2"/>
</dbReference>
<evidence type="ECO:0000256" key="3">
    <source>
        <dbReference type="ARBA" id="ARBA00023082"/>
    </source>
</evidence>
<evidence type="ECO:0000256" key="4">
    <source>
        <dbReference type="ARBA" id="ARBA00023163"/>
    </source>
</evidence>
<dbReference type="Proteomes" id="UP000184130">
    <property type="component" value="Unassembled WGS sequence"/>
</dbReference>
<keyword evidence="2" id="KW-0805">Transcription regulation</keyword>
<dbReference type="InterPro" id="IPR014284">
    <property type="entry name" value="RNA_pol_sigma-70_dom"/>
</dbReference>
<evidence type="ECO:0000313" key="8">
    <source>
        <dbReference type="Proteomes" id="UP000184130"/>
    </source>
</evidence>
<dbReference type="SUPFAM" id="SSF88946">
    <property type="entry name" value="Sigma2 domain of RNA polymerase sigma factors"/>
    <property type="match status" value="1"/>
</dbReference>
<dbReference type="CDD" id="cd06171">
    <property type="entry name" value="Sigma70_r4"/>
    <property type="match status" value="1"/>
</dbReference>
<sequence length="181" mass="21065">MVSQIVERIRQRDQRAMSQLYQMYVGELTSVCYRYIPNADDAKDVLQNSFVKIFTSIPTLEYRGEKQFKGWLVRIVANEALMFLRNKKKLLFVEQDQMADNIEEDGTGPDTEQISPDELHQLISELPDGYRTVLNLYVFENYSHRQIAELLGIKESTSASQLYYAKQWLARRIKELTSGKG</sequence>
<dbReference type="Gene3D" id="1.10.10.10">
    <property type="entry name" value="Winged helix-like DNA-binding domain superfamily/Winged helix DNA-binding domain"/>
    <property type="match status" value="1"/>
</dbReference>
<dbReference type="PANTHER" id="PTHR43133:SF46">
    <property type="entry name" value="RNA POLYMERASE SIGMA-70 FACTOR ECF SUBFAMILY"/>
    <property type="match status" value="1"/>
</dbReference>
<dbReference type="EMBL" id="FRBD01000010">
    <property type="protein sequence ID" value="SHK71934.1"/>
    <property type="molecule type" value="Genomic_DNA"/>
</dbReference>
<reference evidence="7 8" key="1">
    <citation type="submission" date="2016-11" db="EMBL/GenBank/DDBJ databases">
        <authorList>
            <person name="Jaros S."/>
            <person name="Januszkiewicz K."/>
            <person name="Wedrychowicz H."/>
        </authorList>
    </citation>
    <scope>NUCLEOTIDE SEQUENCE [LARGE SCALE GENOMIC DNA]</scope>
    <source>
        <strain evidence="7 8">KHT3</strain>
    </source>
</reference>
<evidence type="ECO:0000313" key="7">
    <source>
        <dbReference type="EMBL" id="SHK71934.1"/>
    </source>
</evidence>
<name>A0A1M6US06_XYLRU</name>
<dbReference type="InterPro" id="IPR039425">
    <property type="entry name" value="RNA_pol_sigma-70-like"/>
</dbReference>
<dbReference type="OrthoDB" id="1056775at2"/>
<dbReference type="InterPro" id="IPR007627">
    <property type="entry name" value="RNA_pol_sigma70_r2"/>
</dbReference>
<organism evidence="7 8">
    <name type="scientific">Xylanibacter ruminicola</name>
    <name type="common">Prevotella ruminicola</name>
    <dbReference type="NCBI Taxonomy" id="839"/>
    <lineage>
        <taxon>Bacteria</taxon>
        <taxon>Pseudomonadati</taxon>
        <taxon>Bacteroidota</taxon>
        <taxon>Bacteroidia</taxon>
        <taxon>Bacteroidales</taxon>
        <taxon>Prevotellaceae</taxon>
        <taxon>Xylanibacter</taxon>
    </lineage>
</organism>
<evidence type="ECO:0000259" key="6">
    <source>
        <dbReference type="Pfam" id="PF08281"/>
    </source>
</evidence>
<proteinExistence type="inferred from homology"/>
<dbReference type="AlphaFoldDB" id="A0A1M6US06"/>
<evidence type="ECO:0000256" key="2">
    <source>
        <dbReference type="ARBA" id="ARBA00023015"/>
    </source>
</evidence>
<evidence type="ECO:0000256" key="1">
    <source>
        <dbReference type="ARBA" id="ARBA00010641"/>
    </source>
</evidence>
<dbReference type="GO" id="GO:0016987">
    <property type="term" value="F:sigma factor activity"/>
    <property type="evidence" value="ECO:0007669"/>
    <property type="project" value="UniProtKB-KW"/>
</dbReference>
<dbReference type="Pfam" id="PF04542">
    <property type="entry name" value="Sigma70_r2"/>
    <property type="match status" value="1"/>
</dbReference>
<feature type="domain" description="RNA polymerase sigma-70 region 2" evidence="5">
    <location>
        <begin position="20"/>
        <end position="88"/>
    </location>
</feature>
<dbReference type="GO" id="GO:0006352">
    <property type="term" value="P:DNA-templated transcription initiation"/>
    <property type="evidence" value="ECO:0007669"/>
    <property type="project" value="InterPro"/>
</dbReference>
<dbReference type="Pfam" id="PF08281">
    <property type="entry name" value="Sigma70_r4_2"/>
    <property type="match status" value="1"/>
</dbReference>
<dbReference type="PANTHER" id="PTHR43133">
    <property type="entry name" value="RNA POLYMERASE ECF-TYPE SIGMA FACTO"/>
    <property type="match status" value="1"/>
</dbReference>
<dbReference type="InterPro" id="IPR036388">
    <property type="entry name" value="WH-like_DNA-bd_sf"/>
</dbReference>
<dbReference type="RefSeq" id="WP_073207952.1">
    <property type="nucleotide sequence ID" value="NZ_FRBD01000010.1"/>
</dbReference>
<protein>
    <submittedName>
        <fullName evidence="7">RNA polymerase sigma-70 factor, ECF subfamily</fullName>
    </submittedName>
</protein>
<gene>
    <name evidence="7" type="ORF">SAMN05216463_11085</name>
</gene>
<dbReference type="InterPro" id="IPR013249">
    <property type="entry name" value="RNA_pol_sigma70_r4_t2"/>
</dbReference>
<dbReference type="GO" id="GO:0003677">
    <property type="term" value="F:DNA binding"/>
    <property type="evidence" value="ECO:0007669"/>
    <property type="project" value="InterPro"/>
</dbReference>
<keyword evidence="4" id="KW-0804">Transcription</keyword>
<dbReference type="InterPro" id="IPR013324">
    <property type="entry name" value="RNA_pol_sigma_r3/r4-like"/>
</dbReference>
<keyword evidence="3" id="KW-0731">Sigma factor</keyword>
<dbReference type="NCBIfam" id="TIGR02937">
    <property type="entry name" value="sigma70-ECF"/>
    <property type="match status" value="1"/>
</dbReference>
<dbReference type="SUPFAM" id="SSF88659">
    <property type="entry name" value="Sigma3 and sigma4 domains of RNA polymerase sigma factors"/>
    <property type="match status" value="1"/>
</dbReference>
<dbReference type="Gene3D" id="1.10.1740.10">
    <property type="match status" value="1"/>
</dbReference>
<comment type="similarity">
    <text evidence="1">Belongs to the sigma-70 factor family. ECF subfamily.</text>
</comment>
<accession>A0A1M6US06</accession>